<dbReference type="PRINTS" id="PR00452">
    <property type="entry name" value="SH3DOMAIN"/>
</dbReference>
<dbReference type="PANTHER" id="PTHR45929:SF7">
    <property type="entry name" value="LAS SEVENTEEN-BINDING PROTEIN 1"/>
    <property type="match status" value="1"/>
</dbReference>
<keyword evidence="5" id="KW-1185">Reference proteome</keyword>
<feature type="compositionally biased region" description="Low complexity" evidence="2">
    <location>
        <begin position="165"/>
        <end position="177"/>
    </location>
</feature>
<dbReference type="Proteomes" id="UP001220961">
    <property type="component" value="Chromosome 4"/>
</dbReference>
<reference evidence="4" key="1">
    <citation type="submission" date="2023-03" db="EMBL/GenBank/DDBJ databases">
        <title>Mating type loci evolution in Malassezia.</title>
        <authorList>
            <person name="Coelho M.A."/>
        </authorList>
    </citation>
    <scope>NUCLEOTIDE SEQUENCE</scope>
    <source>
        <strain evidence="4">CBS 10434</strain>
    </source>
</reference>
<dbReference type="InterPro" id="IPR001452">
    <property type="entry name" value="SH3_domain"/>
</dbReference>
<feature type="region of interest" description="Disordered" evidence="2">
    <location>
        <begin position="26"/>
        <end position="107"/>
    </location>
</feature>
<dbReference type="Pfam" id="PF00018">
    <property type="entry name" value="SH3_1"/>
    <property type="match status" value="1"/>
</dbReference>
<dbReference type="PANTHER" id="PTHR45929">
    <property type="entry name" value="JAK PATHWAY SIGNAL TRANSDUCTION ADAPTOR MOLECULE"/>
    <property type="match status" value="1"/>
</dbReference>
<feature type="compositionally biased region" description="Low complexity" evidence="2">
    <location>
        <begin position="30"/>
        <end position="46"/>
    </location>
</feature>
<feature type="domain" description="SH3" evidence="3">
    <location>
        <begin position="179"/>
        <end position="234"/>
    </location>
</feature>
<proteinExistence type="predicted"/>
<accession>A0AAF0E6S5</accession>
<dbReference type="InterPro" id="IPR036028">
    <property type="entry name" value="SH3-like_dom_sf"/>
</dbReference>
<dbReference type="Gene3D" id="2.30.30.40">
    <property type="entry name" value="SH3 Domains"/>
    <property type="match status" value="1"/>
</dbReference>
<evidence type="ECO:0000313" key="4">
    <source>
        <dbReference type="EMBL" id="WFD20083.1"/>
    </source>
</evidence>
<dbReference type="SMART" id="SM00326">
    <property type="entry name" value="SH3"/>
    <property type="match status" value="1"/>
</dbReference>
<feature type="compositionally biased region" description="Low complexity" evidence="2">
    <location>
        <begin position="148"/>
        <end position="158"/>
    </location>
</feature>
<sequence length="235" mass="24686">MSLGEEDRQAFFRLMDEYFASRPHLFQNFQPPSAAGAQPAPASAKKAPPPPPRQASGGGNMLSAPVEALASTMQQTKVSEPASGPRVPEGLSRGKVRGIHSPQGIGKIDTTSTQSVLASSVGLATHKVLDKAKTQFDNYTSRDSNETAAPPAAPSESIEPPPQRGTAGQAPEAAPGGLGEAVALYPFTGSQVGDLTVEQGERITLLEQVTPDWFRARSADGTREGIVPANYIQRS</sequence>
<evidence type="ECO:0000256" key="2">
    <source>
        <dbReference type="SAM" id="MobiDB-lite"/>
    </source>
</evidence>
<name>A0AAF0E6S5_9BASI</name>
<dbReference type="AlphaFoldDB" id="A0AAF0E6S5"/>
<evidence type="ECO:0000313" key="5">
    <source>
        <dbReference type="Proteomes" id="UP001220961"/>
    </source>
</evidence>
<keyword evidence="1" id="KW-0728">SH3 domain</keyword>
<organism evidence="4 5">
    <name type="scientific">Malassezia caprae</name>
    <dbReference type="NCBI Taxonomy" id="1381934"/>
    <lineage>
        <taxon>Eukaryota</taxon>
        <taxon>Fungi</taxon>
        <taxon>Dikarya</taxon>
        <taxon>Basidiomycota</taxon>
        <taxon>Ustilaginomycotina</taxon>
        <taxon>Malasseziomycetes</taxon>
        <taxon>Malasseziales</taxon>
        <taxon>Malasseziaceae</taxon>
        <taxon>Malassezia</taxon>
    </lineage>
</organism>
<dbReference type="EMBL" id="CP119911">
    <property type="protein sequence ID" value="WFD20083.1"/>
    <property type="molecule type" value="Genomic_DNA"/>
</dbReference>
<dbReference type="SUPFAM" id="SSF50044">
    <property type="entry name" value="SH3-domain"/>
    <property type="match status" value="1"/>
</dbReference>
<gene>
    <name evidence="4" type="ORF">MCAP1_002327</name>
</gene>
<feature type="region of interest" description="Disordered" evidence="2">
    <location>
        <begin position="136"/>
        <end position="177"/>
    </location>
</feature>
<evidence type="ECO:0000256" key="1">
    <source>
        <dbReference type="ARBA" id="ARBA00022443"/>
    </source>
</evidence>
<protein>
    <recommendedName>
        <fullName evidence="3">SH3 domain-containing protein</fullName>
    </recommendedName>
</protein>
<dbReference type="InterPro" id="IPR050670">
    <property type="entry name" value="STAM"/>
</dbReference>
<evidence type="ECO:0000259" key="3">
    <source>
        <dbReference type="SMART" id="SM00326"/>
    </source>
</evidence>